<dbReference type="SUPFAM" id="SSF46689">
    <property type="entry name" value="Homeodomain-like"/>
    <property type="match status" value="1"/>
</dbReference>
<evidence type="ECO:0000256" key="4">
    <source>
        <dbReference type="PROSITE-ProRule" id="PRU00335"/>
    </source>
</evidence>
<keyword evidence="1" id="KW-0805">Transcription regulation</keyword>
<name>A0ABQ4CZU6_9ACTN</name>
<keyword evidence="3" id="KW-0804">Transcription</keyword>
<dbReference type="PANTHER" id="PTHR30055">
    <property type="entry name" value="HTH-TYPE TRANSCRIPTIONAL REGULATOR RUTR"/>
    <property type="match status" value="1"/>
</dbReference>
<dbReference type="Proteomes" id="UP000604117">
    <property type="component" value="Unassembled WGS sequence"/>
</dbReference>
<dbReference type="PROSITE" id="PS50977">
    <property type="entry name" value="HTH_TETR_2"/>
    <property type="match status" value="1"/>
</dbReference>
<evidence type="ECO:0000256" key="3">
    <source>
        <dbReference type="ARBA" id="ARBA00023163"/>
    </source>
</evidence>
<dbReference type="InterPro" id="IPR001647">
    <property type="entry name" value="HTH_TetR"/>
</dbReference>
<evidence type="ECO:0000313" key="6">
    <source>
        <dbReference type="EMBL" id="GIF76508.1"/>
    </source>
</evidence>
<evidence type="ECO:0000256" key="1">
    <source>
        <dbReference type="ARBA" id="ARBA00023015"/>
    </source>
</evidence>
<gene>
    <name evidence="6" type="ORF">Asi02nite_60260</name>
</gene>
<proteinExistence type="predicted"/>
<dbReference type="PROSITE" id="PS01081">
    <property type="entry name" value="HTH_TETR_1"/>
    <property type="match status" value="1"/>
</dbReference>
<accession>A0ABQ4CZU6</accession>
<dbReference type="PRINTS" id="PR00455">
    <property type="entry name" value="HTHTETR"/>
</dbReference>
<comment type="caution">
    <text evidence="6">The sequence shown here is derived from an EMBL/GenBank/DDBJ whole genome shotgun (WGS) entry which is preliminary data.</text>
</comment>
<sequence length="198" mass="21712">MPRLTEARKELRREQIVRAARRCFVRAGMERTSVADITAESGLSAGSIYAHFATKADIVHAVIQDLLDRRRETLSAYAAASERPPSPAEMIGHLSTAVDPNEAHIALQAWGQATTDPAVREIVVGMLERLREVFRIGCEEWLIRTQGHTLADAGPRARHLAGRLLAAYQALLFRSALLGEADVADLVDTVIPRQGEPS</sequence>
<dbReference type="PANTHER" id="PTHR30055:SF234">
    <property type="entry name" value="HTH-TYPE TRANSCRIPTIONAL REGULATOR BETI"/>
    <property type="match status" value="1"/>
</dbReference>
<evidence type="ECO:0000259" key="5">
    <source>
        <dbReference type="PROSITE" id="PS50977"/>
    </source>
</evidence>
<keyword evidence="2 4" id="KW-0238">DNA-binding</keyword>
<keyword evidence="7" id="KW-1185">Reference proteome</keyword>
<feature type="DNA-binding region" description="H-T-H motif" evidence="4">
    <location>
        <begin position="33"/>
        <end position="52"/>
    </location>
</feature>
<protein>
    <recommendedName>
        <fullName evidence="5">HTH tetR-type domain-containing protein</fullName>
    </recommendedName>
</protein>
<dbReference type="EMBL" id="BONE01000063">
    <property type="protein sequence ID" value="GIF76508.1"/>
    <property type="molecule type" value="Genomic_DNA"/>
</dbReference>
<dbReference type="Gene3D" id="1.10.357.10">
    <property type="entry name" value="Tetracycline Repressor, domain 2"/>
    <property type="match status" value="1"/>
</dbReference>
<evidence type="ECO:0000256" key="2">
    <source>
        <dbReference type="ARBA" id="ARBA00023125"/>
    </source>
</evidence>
<dbReference type="InterPro" id="IPR009057">
    <property type="entry name" value="Homeodomain-like_sf"/>
</dbReference>
<organism evidence="6 7">
    <name type="scientific">Asanoa siamensis</name>
    <dbReference type="NCBI Taxonomy" id="926357"/>
    <lineage>
        <taxon>Bacteria</taxon>
        <taxon>Bacillati</taxon>
        <taxon>Actinomycetota</taxon>
        <taxon>Actinomycetes</taxon>
        <taxon>Micromonosporales</taxon>
        <taxon>Micromonosporaceae</taxon>
        <taxon>Asanoa</taxon>
    </lineage>
</organism>
<dbReference type="Pfam" id="PF00440">
    <property type="entry name" value="TetR_N"/>
    <property type="match status" value="1"/>
</dbReference>
<dbReference type="RefSeq" id="WP_203717381.1">
    <property type="nucleotide sequence ID" value="NZ_BONE01000063.1"/>
</dbReference>
<reference evidence="6 7" key="1">
    <citation type="submission" date="2021-01" db="EMBL/GenBank/DDBJ databases">
        <title>Whole genome shotgun sequence of Asanoa siamensis NBRC 107932.</title>
        <authorList>
            <person name="Komaki H."/>
            <person name="Tamura T."/>
        </authorList>
    </citation>
    <scope>NUCLEOTIDE SEQUENCE [LARGE SCALE GENOMIC DNA]</scope>
    <source>
        <strain evidence="6 7">NBRC 107932</strain>
    </source>
</reference>
<dbReference type="InterPro" id="IPR050109">
    <property type="entry name" value="HTH-type_TetR-like_transc_reg"/>
</dbReference>
<dbReference type="InterPro" id="IPR023772">
    <property type="entry name" value="DNA-bd_HTH_TetR-type_CS"/>
</dbReference>
<feature type="domain" description="HTH tetR-type" evidence="5">
    <location>
        <begin position="10"/>
        <end position="70"/>
    </location>
</feature>
<evidence type="ECO:0000313" key="7">
    <source>
        <dbReference type="Proteomes" id="UP000604117"/>
    </source>
</evidence>